<reference evidence="2 3" key="1">
    <citation type="submission" date="2019-06" db="EMBL/GenBank/DDBJ databases">
        <title>Sequencing the genomes of 1000 actinobacteria strains.</title>
        <authorList>
            <person name="Klenk H.-P."/>
        </authorList>
    </citation>
    <scope>NUCLEOTIDE SEQUENCE [LARGE SCALE GENOMIC DNA]</scope>
    <source>
        <strain evidence="2 3">DSM 102200</strain>
    </source>
</reference>
<dbReference type="AlphaFoldDB" id="A0A543CTG6"/>
<sequence length="96" mass="10702">MKNPHIIPQTWPFSCMTCQHVWESVYEAWHADDGHGGQVVTWRYKGTASMPPWIEPSCPACSSLSVKTLPPRARRPADDDPAGIPGRGHRGARPDR</sequence>
<dbReference type="RefSeq" id="WP_185792454.1">
    <property type="nucleotide sequence ID" value="NZ_VFOZ01000001.1"/>
</dbReference>
<accession>A0A543CTG6</accession>
<evidence type="ECO:0008006" key="4">
    <source>
        <dbReference type="Google" id="ProtNLM"/>
    </source>
</evidence>
<keyword evidence="3" id="KW-1185">Reference proteome</keyword>
<feature type="region of interest" description="Disordered" evidence="1">
    <location>
        <begin position="69"/>
        <end position="96"/>
    </location>
</feature>
<evidence type="ECO:0000313" key="3">
    <source>
        <dbReference type="Proteomes" id="UP000316096"/>
    </source>
</evidence>
<proteinExistence type="predicted"/>
<evidence type="ECO:0000313" key="2">
    <source>
        <dbReference type="EMBL" id="TQM00321.1"/>
    </source>
</evidence>
<feature type="compositionally biased region" description="Basic residues" evidence="1">
    <location>
        <begin position="87"/>
        <end position="96"/>
    </location>
</feature>
<evidence type="ECO:0000256" key="1">
    <source>
        <dbReference type="SAM" id="MobiDB-lite"/>
    </source>
</evidence>
<name>A0A543CTG6_9ACTN</name>
<dbReference type="EMBL" id="VFOZ01000001">
    <property type="protein sequence ID" value="TQM00321.1"/>
    <property type="molecule type" value="Genomic_DNA"/>
</dbReference>
<protein>
    <recommendedName>
        <fullName evidence="4">C2H2-type domain-containing protein</fullName>
    </recommendedName>
</protein>
<gene>
    <name evidence="2" type="ORF">FB559_6032</name>
</gene>
<comment type="caution">
    <text evidence="2">The sequence shown here is derived from an EMBL/GenBank/DDBJ whole genome shotgun (WGS) entry which is preliminary data.</text>
</comment>
<organism evidence="2 3">
    <name type="scientific">Actinoallomurus bryophytorum</name>
    <dbReference type="NCBI Taxonomy" id="1490222"/>
    <lineage>
        <taxon>Bacteria</taxon>
        <taxon>Bacillati</taxon>
        <taxon>Actinomycetota</taxon>
        <taxon>Actinomycetes</taxon>
        <taxon>Streptosporangiales</taxon>
        <taxon>Thermomonosporaceae</taxon>
        <taxon>Actinoallomurus</taxon>
    </lineage>
</organism>
<dbReference type="Proteomes" id="UP000316096">
    <property type="component" value="Unassembled WGS sequence"/>
</dbReference>